<dbReference type="AlphaFoldDB" id="A0A4R2JJJ4"/>
<dbReference type="EMBL" id="SLWS01000006">
    <property type="protein sequence ID" value="TCO57186.1"/>
    <property type="molecule type" value="Genomic_DNA"/>
</dbReference>
<evidence type="ECO:0000313" key="2">
    <source>
        <dbReference type="Proteomes" id="UP000295680"/>
    </source>
</evidence>
<accession>A0A4R2JJJ4</accession>
<sequence length="68" mass="7559">MTGGEHYREAERMLAAARDTTYDGKRVTQDEIPLFIAAAHVHAAAMVNDTWGRDHVLEPPRGESLGRL</sequence>
<comment type="caution">
    <text evidence="1">The sequence shown here is derived from an EMBL/GenBank/DDBJ whole genome shotgun (WGS) entry which is preliminary data.</text>
</comment>
<gene>
    <name evidence="1" type="ORF">EV192_106663</name>
</gene>
<evidence type="ECO:0000313" key="1">
    <source>
        <dbReference type="EMBL" id="TCO57186.1"/>
    </source>
</evidence>
<proteinExistence type="predicted"/>
<protein>
    <submittedName>
        <fullName evidence="1">Uncharacterized protein</fullName>
    </submittedName>
</protein>
<dbReference type="Proteomes" id="UP000295680">
    <property type="component" value="Unassembled WGS sequence"/>
</dbReference>
<organism evidence="1 2">
    <name type="scientific">Actinocrispum wychmicini</name>
    <dbReference type="NCBI Taxonomy" id="1213861"/>
    <lineage>
        <taxon>Bacteria</taxon>
        <taxon>Bacillati</taxon>
        <taxon>Actinomycetota</taxon>
        <taxon>Actinomycetes</taxon>
        <taxon>Pseudonocardiales</taxon>
        <taxon>Pseudonocardiaceae</taxon>
        <taxon>Actinocrispum</taxon>
    </lineage>
</organism>
<dbReference type="RefSeq" id="WP_132121024.1">
    <property type="nucleotide sequence ID" value="NZ_SLWS01000006.1"/>
</dbReference>
<reference evidence="1 2" key="1">
    <citation type="submission" date="2019-03" db="EMBL/GenBank/DDBJ databases">
        <title>Genomic Encyclopedia of Type Strains, Phase IV (KMG-IV): sequencing the most valuable type-strain genomes for metagenomic binning, comparative biology and taxonomic classification.</title>
        <authorList>
            <person name="Goeker M."/>
        </authorList>
    </citation>
    <scope>NUCLEOTIDE SEQUENCE [LARGE SCALE GENOMIC DNA]</scope>
    <source>
        <strain evidence="1 2">DSM 45934</strain>
    </source>
</reference>
<name>A0A4R2JJJ4_9PSEU</name>
<keyword evidence="2" id="KW-1185">Reference proteome</keyword>